<dbReference type="PANTHER" id="PTHR43861">
    <property type="entry name" value="TRANS-ACONITATE 2-METHYLTRANSFERASE-RELATED"/>
    <property type="match status" value="1"/>
</dbReference>
<dbReference type="InterPro" id="IPR041698">
    <property type="entry name" value="Methyltransf_25"/>
</dbReference>
<evidence type="ECO:0000313" key="3">
    <source>
        <dbReference type="EMBL" id="MBP2415395.1"/>
    </source>
</evidence>
<dbReference type="CDD" id="cd02440">
    <property type="entry name" value="AdoMet_MTases"/>
    <property type="match status" value="1"/>
</dbReference>
<dbReference type="GO" id="GO:0032259">
    <property type="term" value="P:methylation"/>
    <property type="evidence" value="ECO:0007669"/>
    <property type="project" value="UniProtKB-KW"/>
</dbReference>
<evidence type="ECO:0000259" key="2">
    <source>
        <dbReference type="Pfam" id="PF13649"/>
    </source>
</evidence>
<dbReference type="Gene3D" id="3.40.50.150">
    <property type="entry name" value="Vaccinia Virus protein VP39"/>
    <property type="match status" value="1"/>
</dbReference>
<dbReference type="GO" id="GO:0008168">
    <property type="term" value="F:methyltransferase activity"/>
    <property type="evidence" value="ECO:0007669"/>
    <property type="project" value="UniProtKB-KW"/>
</dbReference>
<comment type="caution">
    <text evidence="3">The sequence shown here is derived from an EMBL/GenBank/DDBJ whole genome shotgun (WGS) entry which is preliminary data.</text>
</comment>
<keyword evidence="1" id="KW-0808">Transferase</keyword>
<proteinExistence type="predicted"/>
<reference evidence="3 4" key="1">
    <citation type="submission" date="2021-03" db="EMBL/GenBank/DDBJ databases">
        <title>Sequencing the genomes of 1000 actinobacteria strains.</title>
        <authorList>
            <person name="Klenk H.-P."/>
        </authorList>
    </citation>
    <scope>NUCLEOTIDE SEQUENCE [LARGE SCALE GENOMIC DNA]</scope>
    <source>
        <strain evidence="3 4">DSM 12936</strain>
    </source>
</reference>
<sequence>MVDAEFGHPRLAAVYDALDPDRSDLLPYLDLVAALGARRVLDVGCGTGTFALLLAARGLDVVGVDPAAASLAVARAKPGAERVRWVEGDARALRLDDRDVATMTANVAQAVDDPQDWAATLRALHAALVPGGVLVLETRDPAARAWEEWTREATLRTADVAGAGPVTTWTEVTAVEGPLVSFRSTWRFAADGAVLTSDSTLRFRTRDEVAEDLGRAGFTVVDVRDAPDRPGRELVVVARRDAGPVDAGAVRP</sequence>
<evidence type="ECO:0000256" key="1">
    <source>
        <dbReference type="ARBA" id="ARBA00022679"/>
    </source>
</evidence>
<dbReference type="SUPFAM" id="SSF53335">
    <property type="entry name" value="S-adenosyl-L-methionine-dependent methyltransferases"/>
    <property type="match status" value="1"/>
</dbReference>
<feature type="domain" description="Methyltransferase" evidence="2">
    <location>
        <begin position="40"/>
        <end position="132"/>
    </location>
</feature>
<keyword evidence="4" id="KW-1185">Reference proteome</keyword>
<dbReference type="Proteomes" id="UP000758168">
    <property type="component" value="Unassembled WGS sequence"/>
</dbReference>
<dbReference type="Pfam" id="PF13649">
    <property type="entry name" value="Methyltransf_25"/>
    <property type="match status" value="1"/>
</dbReference>
<keyword evidence="3" id="KW-0489">Methyltransferase</keyword>
<evidence type="ECO:0000313" key="4">
    <source>
        <dbReference type="Proteomes" id="UP000758168"/>
    </source>
</evidence>
<gene>
    <name evidence="3" type="ORF">JOF54_000317</name>
</gene>
<dbReference type="EMBL" id="JAGIOB010000001">
    <property type="protein sequence ID" value="MBP2415395.1"/>
    <property type="molecule type" value="Genomic_DNA"/>
</dbReference>
<organism evidence="3 4">
    <name type="scientific">Microlunatus capsulatus</name>
    <dbReference type="NCBI Taxonomy" id="99117"/>
    <lineage>
        <taxon>Bacteria</taxon>
        <taxon>Bacillati</taxon>
        <taxon>Actinomycetota</taxon>
        <taxon>Actinomycetes</taxon>
        <taxon>Propionibacteriales</taxon>
        <taxon>Propionibacteriaceae</taxon>
        <taxon>Microlunatus</taxon>
    </lineage>
</organism>
<dbReference type="InterPro" id="IPR029063">
    <property type="entry name" value="SAM-dependent_MTases_sf"/>
</dbReference>
<accession>A0ABS4Z3M3</accession>
<protein>
    <submittedName>
        <fullName evidence="3">SAM-dependent methyltransferase</fullName>
    </submittedName>
</protein>
<dbReference type="RefSeq" id="WP_210052385.1">
    <property type="nucleotide sequence ID" value="NZ_BAAAMH010000036.1"/>
</dbReference>
<name>A0ABS4Z3M3_9ACTN</name>